<comment type="caution">
    <text evidence="2">The sequence shown here is derived from an EMBL/GenBank/DDBJ whole genome shotgun (WGS) entry which is preliminary data.</text>
</comment>
<sequence>MLVFARYYGKEAQILVSKGVDVGPLWYPWALASINITWWCQSLIQEGLLQFFLLSCNGLAEELLEQLPNQLTQFLFLQIRLIYLFHCYWRRLNPSPTVMEFEERFKAFKAGVAKGLMKGLVGGLGVGWIFEYGDRPKKFLP</sequence>
<evidence type="ECO:0000313" key="3">
    <source>
        <dbReference type="Proteomes" id="UP001153365"/>
    </source>
</evidence>
<dbReference type="Pfam" id="PF04727">
    <property type="entry name" value="ELMO_CED12"/>
    <property type="match status" value="1"/>
</dbReference>
<feature type="domain" description="ELMO" evidence="1">
    <location>
        <begin position="1"/>
        <end position="103"/>
    </location>
</feature>
<proteinExistence type="predicted"/>
<evidence type="ECO:0000313" key="2">
    <source>
        <dbReference type="EMBL" id="CAH7667079.1"/>
    </source>
</evidence>
<accession>A0AAV0AFZ6</accession>
<dbReference type="Proteomes" id="UP001153365">
    <property type="component" value="Unassembled WGS sequence"/>
</dbReference>
<keyword evidence="3" id="KW-1185">Reference proteome</keyword>
<dbReference type="AlphaFoldDB" id="A0AAV0AFZ6"/>
<dbReference type="InterPro" id="IPR006816">
    <property type="entry name" value="ELMO_dom"/>
</dbReference>
<gene>
    <name evidence="2" type="ORF">PPACK8108_LOCUS1457</name>
</gene>
<organism evidence="2 3">
    <name type="scientific">Phakopsora pachyrhizi</name>
    <name type="common">Asian soybean rust disease fungus</name>
    <dbReference type="NCBI Taxonomy" id="170000"/>
    <lineage>
        <taxon>Eukaryota</taxon>
        <taxon>Fungi</taxon>
        <taxon>Dikarya</taxon>
        <taxon>Basidiomycota</taxon>
        <taxon>Pucciniomycotina</taxon>
        <taxon>Pucciniomycetes</taxon>
        <taxon>Pucciniales</taxon>
        <taxon>Phakopsoraceae</taxon>
        <taxon>Phakopsora</taxon>
    </lineage>
</organism>
<name>A0AAV0AFZ6_PHAPC</name>
<evidence type="ECO:0000259" key="1">
    <source>
        <dbReference type="Pfam" id="PF04727"/>
    </source>
</evidence>
<protein>
    <recommendedName>
        <fullName evidence="1">ELMO domain-containing protein</fullName>
    </recommendedName>
</protein>
<dbReference type="EMBL" id="CALTRL010000203">
    <property type="protein sequence ID" value="CAH7667079.1"/>
    <property type="molecule type" value="Genomic_DNA"/>
</dbReference>
<reference evidence="2" key="1">
    <citation type="submission" date="2022-06" db="EMBL/GenBank/DDBJ databases">
        <authorList>
            <consortium name="SYNGENTA / RWTH Aachen University"/>
        </authorList>
    </citation>
    <scope>NUCLEOTIDE SEQUENCE</scope>
</reference>